<keyword evidence="1" id="KW-1185">Reference proteome</keyword>
<reference evidence="2" key="1">
    <citation type="submission" date="2025-08" db="UniProtKB">
        <authorList>
            <consortium name="RefSeq"/>
        </authorList>
    </citation>
    <scope>IDENTIFICATION</scope>
</reference>
<evidence type="ECO:0000313" key="2">
    <source>
        <dbReference type="RefSeq" id="XP_024939486.1"/>
    </source>
</evidence>
<proteinExistence type="predicted"/>
<dbReference type="Proteomes" id="UP000694920">
    <property type="component" value="Unplaced"/>
</dbReference>
<dbReference type="GeneID" id="107266468"/>
<gene>
    <name evidence="2" type="primary">LOC107266468</name>
</gene>
<accession>A0AAJ7W047</accession>
<name>A0AAJ7W047_CEPCN</name>
<protein>
    <submittedName>
        <fullName evidence="2">Uncharacterized protein LOC107266468</fullName>
    </submittedName>
</protein>
<dbReference type="KEGG" id="ccin:107266468"/>
<organism evidence="1 2">
    <name type="scientific">Cephus cinctus</name>
    <name type="common">Wheat stem sawfly</name>
    <dbReference type="NCBI Taxonomy" id="211228"/>
    <lineage>
        <taxon>Eukaryota</taxon>
        <taxon>Metazoa</taxon>
        <taxon>Ecdysozoa</taxon>
        <taxon>Arthropoda</taxon>
        <taxon>Hexapoda</taxon>
        <taxon>Insecta</taxon>
        <taxon>Pterygota</taxon>
        <taxon>Neoptera</taxon>
        <taxon>Endopterygota</taxon>
        <taxon>Hymenoptera</taxon>
        <taxon>Cephoidea</taxon>
        <taxon>Cephidae</taxon>
        <taxon>Cephus</taxon>
    </lineage>
</organism>
<dbReference type="AlphaFoldDB" id="A0AAJ7W047"/>
<dbReference type="RefSeq" id="XP_024939486.1">
    <property type="nucleotide sequence ID" value="XM_025083718.1"/>
</dbReference>
<evidence type="ECO:0000313" key="1">
    <source>
        <dbReference type="Proteomes" id="UP000694920"/>
    </source>
</evidence>
<sequence length="108" mass="12386">MSPVTTLLSCIKRTRSQSECSCSRIDSSANVDGIEKPKKIRQTSGVENPLKDVIETRMKAEEAAEERHQENMATQGRYHQETTVFRKRFLTAFVKMADVLQKKNKHVF</sequence>